<reference evidence="1" key="2">
    <citation type="submission" date="2020-09" db="EMBL/GenBank/DDBJ databases">
        <authorList>
            <person name="Sun Q."/>
            <person name="Zhou Y."/>
        </authorList>
    </citation>
    <scope>NUCLEOTIDE SEQUENCE</scope>
    <source>
        <strain evidence="1">CGMCC 4.7430</strain>
    </source>
</reference>
<keyword evidence="2" id="KW-1185">Reference proteome</keyword>
<protein>
    <submittedName>
        <fullName evidence="1">Uncharacterized protein</fullName>
    </submittedName>
</protein>
<evidence type="ECO:0000313" key="1">
    <source>
        <dbReference type="EMBL" id="GGP02807.1"/>
    </source>
</evidence>
<gene>
    <name evidence="1" type="ORF">GCM10012278_11500</name>
</gene>
<proteinExistence type="predicted"/>
<sequence length="67" mass="6871">MLPRTCTDSPGGAMAATPVVADLGRMVHHGGASWDDPGFVYQTPAGAWGNQAERVATAAADRMNLSG</sequence>
<dbReference type="AlphaFoldDB" id="A0A918A1T6"/>
<evidence type="ECO:0000313" key="2">
    <source>
        <dbReference type="Proteomes" id="UP000660745"/>
    </source>
</evidence>
<organism evidence="1 2">
    <name type="scientific">Nonomuraea glycinis</name>
    <dbReference type="NCBI Taxonomy" id="2047744"/>
    <lineage>
        <taxon>Bacteria</taxon>
        <taxon>Bacillati</taxon>
        <taxon>Actinomycetota</taxon>
        <taxon>Actinomycetes</taxon>
        <taxon>Streptosporangiales</taxon>
        <taxon>Streptosporangiaceae</taxon>
        <taxon>Nonomuraea</taxon>
    </lineage>
</organism>
<comment type="caution">
    <text evidence="1">The sequence shown here is derived from an EMBL/GenBank/DDBJ whole genome shotgun (WGS) entry which is preliminary data.</text>
</comment>
<name>A0A918A1T6_9ACTN</name>
<accession>A0A918A1T6</accession>
<reference evidence="1" key="1">
    <citation type="journal article" date="2014" name="Int. J. Syst. Evol. Microbiol.">
        <title>Complete genome sequence of Corynebacterium casei LMG S-19264T (=DSM 44701T), isolated from a smear-ripened cheese.</title>
        <authorList>
            <consortium name="US DOE Joint Genome Institute (JGI-PGF)"/>
            <person name="Walter F."/>
            <person name="Albersmeier A."/>
            <person name="Kalinowski J."/>
            <person name="Ruckert C."/>
        </authorList>
    </citation>
    <scope>NUCLEOTIDE SEQUENCE</scope>
    <source>
        <strain evidence="1">CGMCC 4.7430</strain>
    </source>
</reference>
<dbReference type="EMBL" id="BMNK01000002">
    <property type="protein sequence ID" value="GGP02807.1"/>
    <property type="molecule type" value="Genomic_DNA"/>
</dbReference>
<dbReference type="Proteomes" id="UP000660745">
    <property type="component" value="Unassembled WGS sequence"/>
</dbReference>